<dbReference type="InterPro" id="IPR052059">
    <property type="entry name" value="CR_Ser/Thr_kinase"/>
</dbReference>
<feature type="region of interest" description="Disordered" evidence="9">
    <location>
        <begin position="73"/>
        <end position="93"/>
    </location>
</feature>
<evidence type="ECO:0000256" key="10">
    <source>
        <dbReference type="SAM" id="Phobius"/>
    </source>
</evidence>
<dbReference type="EMBL" id="JACTNZ010000009">
    <property type="protein sequence ID" value="KAG5530952.1"/>
    <property type="molecule type" value="Genomic_DNA"/>
</dbReference>
<dbReference type="EC" id="2.7.11.1" evidence="1"/>
<accession>A0AAV6IQI1</accession>
<evidence type="ECO:0000256" key="4">
    <source>
        <dbReference type="ARBA" id="ARBA00022741"/>
    </source>
</evidence>
<keyword evidence="6" id="KW-0067">ATP-binding</keyword>
<dbReference type="GO" id="GO:0005524">
    <property type="term" value="F:ATP binding"/>
    <property type="evidence" value="ECO:0007669"/>
    <property type="project" value="UniProtKB-KW"/>
</dbReference>
<keyword evidence="2" id="KW-0723">Serine/threonine-protein kinase</keyword>
<dbReference type="GO" id="GO:0004674">
    <property type="term" value="F:protein serine/threonine kinase activity"/>
    <property type="evidence" value="ECO:0007669"/>
    <property type="project" value="UniProtKB-KW"/>
</dbReference>
<evidence type="ECO:0000313" key="12">
    <source>
        <dbReference type="EMBL" id="KAG5530952.1"/>
    </source>
</evidence>
<protein>
    <recommendedName>
        <fullName evidence="1">non-specific serine/threonine protein kinase</fullName>
        <ecNumber evidence="1">2.7.11.1</ecNumber>
    </recommendedName>
</protein>
<evidence type="ECO:0000313" key="13">
    <source>
        <dbReference type="Proteomes" id="UP000823749"/>
    </source>
</evidence>
<proteinExistence type="predicted"/>
<dbReference type="FunFam" id="1.10.510.10:FF:001023">
    <property type="entry name" value="Os07g0541700 protein"/>
    <property type="match status" value="1"/>
</dbReference>
<evidence type="ECO:0000259" key="11">
    <source>
        <dbReference type="PROSITE" id="PS50011"/>
    </source>
</evidence>
<dbReference type="InterPro" id="IPR000719">
    <property type="entry name" value="Prot_kinase_dom"/>
</dbReference>
<keyword evidence="10" id="KW-0472">Membrane</keyword>
<comment type="catalytic activity">
    <reaction evidence="8">
        <text>L-seryl-[protein] + ATP = O-phospho-L-seryl-[protein] + ADP + H(+)</text>
        <dbReference type="Rhea" id="RHEA:17989"/>
        <dbReference type="Rhea" id="RHEA-COMP:9863"/>
        <dbReference type="Rhea" id="RHEA-COMP:11604"/>
        <dbReference type="ChEBI" id="CHEBI:15378"/>
        <dbReference type="ChEBI" id="CHEBI:29999"/>
        <dbReference type="ChEBI" id="CHEBI:30616"/>
        <dbReference type="ChEBI" id="CHEBI:83421"/>
        <dbReference type="ChEBI" id="CHEBI:456216"/>
        <dbReference type="EC" id="2.7.11.1"/>
    </reaction>
</comment>
<keyword evidence="3" id="KW-0808">Transferase</keyword>
<dbReference type="InterPro" id="IPR011009">
    <property type="entry name" value="Kinase-like_dom_sf"/>
</dbReference>
<dbReference type="PROSITE" id="PS50011">
    <property type="entry name" value="PROTEIN_KINASE_DOM"/>
    <property type="match status" value="1"/>
</dbReference>
<evidence type="ECO:0000256" key="2">
    <source>
        <dbReference type="ARBA" id="ARBA00022527"/>
    </source>
</evidence>
<name>A0AAV6IQI1_9ERIC</name>
<comment type="caution">
    <text evidence="12">The sequence shown here is derived from an EMBL/GenBank/DDBJ whole genome shotgun (WGS) entry which is preliminary data.</text>
</comment>
<evidence type="ECO:0000256" key="5">
    <source>
        <dbReference type="ARBA" id="ARBA00022777"/>
    </source>
</evidence>
<keyword evidence="13" id="KW-1185">Reference proteome</keyword>
<dbReference type="PANTHER" id="PTHR47973">
    <property type="entry name" value="CYSTEINE-RICH RECEPTOR-LIKE PROTEIN KINASE 3"/>
    <property type="match status" value="1"/>
</dbReference>
<keyword evidence="10" id="KW-1133">Transmembrane helix</keyword>
<keyword evidence="10" id="KW-0812">Transmembrane</keyword>
<feature type="domain" description="Protein kinase" evidence="11">
    <location>
        <begin position="1"/>
        <end position="249"/>
    </location>
</feature>
<gene>
    <name evidence="12" type="ORF">RHGRI_025783</name>
</gene>
<dbReference type="AlphaFoldDB" id="A0AAV6IQI1"/>
<evidence type="ECO:0000256" key="7">
    <source>
        <dbReference type="ARBA" id="ARBA00047899"/>
    </source>
</evidence>
<evidence type="ECO:0000256" key="8">
    <source>
        <dbReference type="ARBA" id="ARBA00048679"/>
    </source>
</evidence>
<dbReference type="SUPFAM" id="SSF56112">
    <property type="entry name" value="Protein kinase-like (PK-like)"/>
    <property type="match status" value="1"/>
</dbReference>
<organism evidence="12 13">
    <name type="scientific">Rhododendron griersonianum</name>
    <dbReference type="NCBI Taxonomy" id="479676"/>
    <lineage>
        <taxon>Eukaryota</taxon>
        <taxon>Viridiplantae</taxon>
        <taxon>Streptophyta</taxon>
        <taxon>Embryophyta</taxon>
        <taxon>Tracheophyta</taxon>
        <taxon>Spermatophyta</taxon>
        <taxon>Magnoliopsida</taxon>
        <taxon>eudicotyledons</taxon>
        <taxon>Gunneridae</taxon>
        <taxon>Pentapetalae</taxon>
        <taxon>asterids</taxon>
        <taxon>Ericales</taxon>
        <taxon>Ericaceae</taxon>
        <taxon>Ericoideae</taxon>
        <taxon>Rhodoreae</taxon>
        <taxon>Rhododendron</taxon>
    </lineage>
</organism>
<evidence type="ECO:0000256" key="1">
    <source>
        <dbReference type="ARBA" id="ARBA00012513"/>
    </source>
</evidence>
<evidence type="ECO:0000256" key="6">
    <source>
        <dbReference type="ARBA" id="ARBA00022840"/>
    </source>
</evidence>
<feature type="transmembrane region" description="Helical" evidence="10">
    <location>
        <begin position="6"/>
        <end position="31"/>
    </location>
</feature>
<feature type="compositionally biased region" description="Polar residues" evidence="9">
    <location>
        <begin position="74"/>
        <end position="90"/>
    </location>
</feature>
<reference evidence="12" key="1">
    <citation type="submission" date="2020-08" db="EMBL/GenBank/DDBJ databases">
        <title>Plant Genome Project.</title>
        <authorList>
            <person name="Zhang R.-G."/>
        </authorList>
    </citation>
    <scope>NUCLEOTIDE SEQUENCE</scope>
    <source>
        <strain evidence="12">WSP0</strain>
        <tissue evidence="12">Leaf</tissue>
    </source>
</reference>
<comment type="catalytic activity">
    <reaction evidence="7">
        <text>L-threonyl-[protein] + ATP = O-phospho-L-threonyl-[protein] + ADP + H(+)</text>
        <dbReference type="Rhea" id="RHEA:46608"/>
        <dbReference type="Rhea" id="RHEA-COMP:11060"/>
        <dbReference type="Rhea" id="RHEA-COMP:11605"/>
        <dbReference type="ChEBI" id="CHEBI:15378"/>
        <dbReference type="ChEBI" id="CHEBI:30013"/>
        <dbReference type="ChEBI" id="CHEBI:30616"/>
        <dbReference type="ChEBI" id="CHEBI:61977"/>
        <dbReference type="ChEBI" id="CHEBI:456216"/>
        <dbReference type="EC" id="2.7.11.1"/>
    </reaction>
</comment>
<keyword evidence="4" id="KW-0547">Nucleotide-binding</keyword>
<keyword evidence="5" id="KW-0418">Kinase</keyword>
<evidence type="ECO:0000256" key="3">
    <source>
        <dbReference type="ARBA" id="ARBA00022679"/>
    </source>
</evidence>
<evidence type="ECO:0000256" key="9">
    <source>
        <dbReference type="SAM" id="MobiDB-lite"/>
    </source>
</evidence>
<dbReference type="Pfam" id="PF00069">
    <property type="entry name" value="Pkinase"/>
    <property type="match status" value="1"/>
</dbReference>
<dbReference type="Gene3D" id="1.10.510.10">
    <property type="entry name" value="Transferase(Phosphotransferase) domain 1"/>
    <property type="match status" value="1"/>
</dbReference>
<sequence>MEQTLQAILIATGALVMVIMLFAVAAAAYAAGRKNRGEIPITRPPAATGLSSTFDPKQVSMAELEKATAAAASVWSTRPTSPTPASVPSLSKSSARMPSMASARSDRVLVYEYVPNGSLDKWLLLDTPSETPKTPRLRLTPSWETRINVVKTLRSRLPLSWETRIKIVRGVASGLAYMHNLKTSIIHRNIKASKVLLANDFEPHIADFGLARIIEGSLSHVSTEVAGTMGYMAPEYVKGAIMATPMGDV</sequence>
<dbReference type="Proteomes" id="UP000823749">
    <property type="component" value="Chromosome 9"/>
</dbReference>